<dbReference type="PROSITE" id="PS50109">
    <property type="entry name" value="HIS_KIN"/>
    <property type="match status" value="1"/>
</dbReference>
<evidence type="ECO:0000256" key="5">
    <source>
        <dbReference type="ARBA" id="ARBA00022692"/>
    </source>
</evidence>
<dbReference type="Pfam" id="PF25487">
    <property type="entry name" value="ETR1_N"/>
    <property type="match status" value="1"/>
</dbReference>
<feature type="coiled-coil region" evidence="24">
    <location>
        <begin position="340"/>
        <end position="367"/>
    </location>
</feature>
<evidence type="ECO:0000256" key="16">
    <source>
        <dbReference type="ARBA" id="ARBA00023157"/>
    </source>
</evidence>
<name>A0A8X8ZX71_SALSN</name>
<dbReference type="SMART" id="SM00065">
    <property type="entry name" value="GAF"/>
    <property type="match status" value="1"/>
</dbReference>
<feature type="transmembrane region" description="Helical" evidence="25">
    <location>
        <begin position="109"/>
        <end position="139"/>
    </location>
</feature>
<comment type="function">
    <text evidence="19">May act early in the ethylene signal transduction pathway, possibly as an ethylene receptor, or as a regulator of the pathway.</text>
</comment>
<dbReference type="PANTHER" id="PTHR24423">
    <property type="entry name" value="TWO-COMPONENT SENSOR HISTIDINE KINASE"/>
    <property type="match status" value="1"/>
</dbReference>
<evidence type="ECO:0000256" key="11">
    <source>
        <dbReference type="ARBA" id="ARBA00022840"/>
    </source>
</evidence>
<comment type="subcellular location">
    <subcellularLocation>
        <location evidence="1">Endoplasmic reticulum membrane</location>
        <topology evidence="1">Multi-pass membrane protein</topology>
    </subcellularLocation>
</comment>
<keyword evidence="17 19" id="KW-0675">Receptor</keyword>
<dbReference type="PANTHER" id="PTHR24423:SF633">
    <property type="entry name" value="ETHYLENE RECEPTOR 2"/>
    <property type="match status" value="1"/>
</dbReference>
<dbReference type="EMBL" id="PNBA02000006">
    <property type="protein sequence ID" value="KAG6420298.1"/>
    <property type="molecule type" value="Genomic_DNA"/>
</dbReference>
<feature type="binding site" evidence="20">
    <location>
        <position position="91"/>
    </location>
    <ligand>
        <name>Cu cation</name>
        <dbReference type="ChEBI" id="CHEBI:23378"/>
    </ligand>
</feature>
<comment type="caution">
    <text evidence="29">The sequence shown here is derived from an EMBL/GenBank/DDBJ whole genome shotgun (WGS) entry which is preliminary data.</text>
</comment>
<evidence type="ECO:0000256" key="4">
    <source>
        <dbReference type="ARBA" id="ARBA00022679"/>
    </source>
</evidence>
<keyword evidence="12 25" id="KW-1133">Transmembrane helix</keyword>
<evidence type="ECO:0000256" key="21">
    <source>
        <dbReference type="PIRSR" id="PIRSR026389-3"/>
    </source>
</evidence>
<dbReference type="PIRSF" id="PIRSF026389">
    <property type="entry name" value="Ethyln_sen_HK"/>
    <property type="match status" value="1"/>
</dbReference>
<keyword evidence="30" id="KW-1185">Reference proteome</keyword>
<keyword evidence="8 19" id="KW-0936">Ethylene signaling pathway</keyword>
<dbReference type="SUPFAM" id="SSF52172">
    <property type="entry name" value="CheY-like"/>
    <property type="match status" value="1"/>
</dbReference>
<evidence type="ECO:0000256" key="8">
    <source>
        <dbReference type="ARBA" id="ARBA00022745"/>
    </source>
</evidence>
<keyword evidence="13 19" id="KW-0186">Copper</keyword>
<keyword evidence="26" id="KW-0732">Signal</keyword>
<evidence type="ECO:0000256" key="12">
    <source>
        <dbReference type="ARBA" id="ARBA00022989"/>
    </source>
</evidence>
<dbReference type="GO" id="GO:0038199">
    <property type="term" value="F:ethylene receptor activity"/>
    <property type="evidence" value="ECO:0007669"/>
    <property type="project" value="UniProtKB-UniRule"/>
</dbReference>
<proteinExistence type="inferred from homology"/>
<evidence type="ECO:0000256" key="25">
    <source>
        <dbReference type="SAM" id="Phobius"/>
    </source>
</evidence>
<evidence type="ECO:0000256" key="6">
    <source>
        <dbReference type="ARBA" id="ARBA00022723"/>
    </source>
</evidence>
<dbReference type="GO" id="GO:0005789">
    <property type="term" value="C:endoplasmic reticulum membrane"/>
    <property type="evidence" value="ECO:0007669"/>
    <property type="project" value="UniProtKB-SubCell"/>
</dbReference>
<dbReference type="GO" id="GO:0010105">
    <property type="term" value="P:negative regulation of ethylene-activated signaling pathway"/>
    <property type="evidence" value="ECO:0007669"/>
    <property type="project" value="UniProtKB-ARBA"/>
</dbReference>
<feature type="domain" description="Histidine kinase" evidence="27">
    <location>
        <begin position="377"/>
        <end position="610"/>
    </location>
</feature>
<feature type="chain" id="PRO_5036460051" description="Ethylene receptor" evidence="26">
    <location>
        <begin position="25"/>
        <end position="766"/>
    </location>
</feature>
<keyword evidence="4 19" id="KW-0808">Transferase</keyword>
<dbReference type="GO" id="GO:0051740">
    <property type="term" value="F:ethylene binding"/>
    <property type="evidence" value="ECO:0007669"/>
    <property type="project" value="UniProtKB-UniRule"/>
</dbReference>
<dbReference type="FunFam" id="1.10.287.130:FF:000087">
    <property type="entry name" value="Ethylene receptor 4"/>
    <property type="match status" value="1"/>
</dbReference>
<feature type="cross-link" description="Glycyl lysine isopeptide (Lys-Gly) (interchain with G-Cter in ubiquitin)" evidence="22">
    <location>
        <position position="743"/>
    </location>
</feature>
<keyword evidence="7 19" id="KW-0547">Nucleotide-binding</keyword>
<dbReference type="GO" id="GO:0000155">
    <property type="term" value="F:phosphorelay sensor kinase activity"/>
    <property type="evidence" value="ECO:0007669"/>
    <property type="project" value="InterPro"/>
</dbReference>
<comment type="cofactor">
    <cofactor evidence="20">
        <name>Cu cation</name>
        <dbReference type="ChEBI" id="CHEBI:23378"/>
    </cofactor>
    <text evidence="20">Binds 1 copper ion per dimer.</text>
</comment>
<dbReference type="Proteomes" id="UP000298416">
    <property type="component" value="Unassembled WGS sequence"/>
</dbReference>
<keyword evidence="14 19" id="KW-0902">Two-component regulatory system</keyword>
<comment type="function">
    <text evidence="18">Ethylene receptor related to bacterial two-component regulators. Acts as a redundant negative regulator of ethylene signaling.</text>
</comment>
<evidence type="ECO:0000256" key="20">
    <source>
        <dbReference type="PIRSR" id="PIRSR026389-2"/>
    </source>
</evidence>
<feature type="modified residue" description="4-aspartylphosphate" evidence="23">
    <location>
        <position position="691"/>
    </location>
</feature>
<dbReference type="GO" id="GO:0046872">
    <property type="term" value="F:metal ion binding"/>
    <property type="evidence" value="ECO:0007669"/>
    <property type="project" value="UniProtKB-UniRule"/>
</dbReference>
<keyword evidence="15 19" id="KW-0472">Membrane</keyword>
<comment type="similarity">
    <text evidence="2 19">Belongs to the ethylene receptor family.</text>
</comment>
<evidence type="ECO:0000256" key="19">
    <source>
        <dbReference type="PIRNR" id="PIRNR026389"/>
    </source>
</evidence>
<evidence type="ECO:0000256" key="24">
    <source>
        <dbReference type="SAM" id="Coils"/>
    </source>
</evidence>
<evidence type="ECO:0000256" key="3">
    <source>
        <dbReference type="ARBA" id="ARBA00022553"/>
    </source>
</evidence>
<evidence type="ECO:0000256" key="22">
    <source>
        <dbReference type="PIRSR" id="PIRSR026389-4"/>
    </source>
</evidence>
<evidence type="ECO:0000313" key="30">
    <source>
        <dbReference type="Proteomes" id="UP000298416"/>
    </source>
</evidence>
<dbReference type="SMART" id="SM00448">
    <property type="entry name" value="REC"/>
    <property type="match status" value="1"/>
</dbReference>
<feature type="disulfide bond" description="Interchain" evidence="21">
    <location>
        <position position="33"/>
    </location>
</feature>
<evidence type="ECO:0000256" key="17">
    <source>
        <dbReference type="ARBA" id="ARBA00023170"/>
    </source>
</evidence>
<protein>
    <recommendedName>
        <fullName evidence="19">Ethylene receptor</fullName>
    </recommendedName>
</protein>
<accession>A0A8X8ZX71</accession>
<dbReference type="CDD" id="cd16938">
    <property type="entry name" value="HATPase_ETR2_ERS2-EIN4-like"/>
    <property type="match status" value="1"/>
</dbReference>
<evidence type="ECO:0000256" key="2">
    <source>
        <dbReference type="ARBA" id="ARBA00009842"/>
    </source>
</evidence>
<keyword evidence="24" id="KW-0175">Coiled coil</keyword>
<evidence type="ECO:0000313" key="29">
    <source>
        <dbReference type="EMBL" id="KAG6420298.1"/>
    </source>
</evidence>
<dbReference type="InterPro" id="IPR036890">
    <property type="entry name" value="HATPase_C_sf"/>
</dbReference>
<feature type="disulfide bond" description="Interchain" evidence="21">
    <location>
        <position position="31"/>
    </location>
</feature>
<reference evidence="29" key="1">
    <citation type="submission" date="2018-01" db="EMBL/GenBank/DDBJ databases">
        <authorList>
            <person name="Mao J.F."/>
        </authorList>
    </citation>
    <scope>NUCLEOTIDE SEQUENCE</scope>
    <source>
        <strain evidence="29">Huo1</strain>
        <tissue evidence="29">Leaf</tissue>
    </source>
</reference>
<sequence length="766" mass="85643">MFKTLASALLVLLFLLSLSVCVSAADNEYHCSCDEEGFWSVENILECQKVSDFLIAVAYFSIPIELLYFLSCSNIPFKWVLIQFIAFIVLCGMTHLLNGWTYGPHTFQLMLALTIFKGLTALVSFATAITLFTLIPLLLKVKVREIMLKKKTWDLDREVGIIKKQKEAGLHVRMLTHEIRKYLDRHTILYTTLVELSKTLDLKNCVVWMPNSGRTEITLTHELREHSYPNTYTSVIPTSEPDVREIKGSEWVKILDPESPLSLASSREVGEPGSVAAIRMPMLRVSNFKGGTPEMVPACYAILVLVLPDGKGRTWSKQELEIVEVVADQVAVALSHAAILEESQLMRDKLVEQNRALEQAKQDALMASQARNAFQMVMSNGLRRPMHSILGLLSVLQDEQLSEEQLLLIDTTFKTGNVLSTLINDVMDTAAKDNRRFPLDMKPFKLHSMIKEAACLSKCLCAHRGYNFVIEVDKSLPNYVIGDERRVFQVIFHMVGNLLNANRGGGFLLLRVYSASGSQVRNEQRRGQWRSNSSDGYAYVRLEAGICHTGSQEANSSSMIQYGRQRCSGGGEETMSFNVCKKLVQLMQGDIWMISNPEGFDQSVALVLRFQARASIARGILENEQSLERVQSNSAFRGLTVLIADADDVNRAVTRKLLEKLGCIVSAVSSGYECLSALGPSASSLQLVLLDLHLPDLDGFEVAMKLRKFRSRNWLVIVALTASDDEEMREKCLQVGMNGVFAKPGSLQDIAYELEAILLQANRLYS</sequence>
<dbReference type="InterPro" id="IPR005467">
    <property type="entry name" value="His_kinase_dom"/>
</dbReference>
<evidence type="ECO:0000256" key="9">
    <source>
        <dbReference type="ARBA" id="ARBA00022777"/>
    </source>
</evidence>
<evidence type="ECO:0000256" key="14">
    <source>
        <dbReference type="ARBA" id="ARBA00023012"/>
    </source>
</evidence>
<evidence type="ECO:0000256" key="10">
    <source>
        <dbReference type="ARBA" id="ARBA00022824"/>
    </source>
</evidence>
<dbReference type="InterPro" id="IPR036097">
    <property type="entry name" value="HisK_dim/P_sf"/>
</dbReference>
<dbReference type="InterPro" id="IPR014525">
    <property type="entry name" value="ETR"/>
</dbReference>
<dbReference type="InterPro" id="IPR011006">
    <property type="entry name" value="CheY-like_superfamily"/>
</dbReference>
<dbReference type="InterPro" id="IPR029016">
    <property type="entry name" value="GAF-like_dom_sf"/>
</dbReference>
<keyword evidence="10 19" id="KW-0256">Endoplasmic reticulum</keyword>
<evidence type="ECO:0000259" key="27">
    <source>
        <dbReference type="PROSITE" id="PS50109"/>
    </source>
</evidence>
<evidence type="ECO:0000259" key="28">
    <source>
        <dbReference type="PROSITE" id="PS50110"/>
    </source>
</evidence>
<dbReference type="Gene3D" id="1.10.287.130">
    <property type="match status" value="1"/>
</dbReference>
<dbReference type="InterPro" id="IPR003018">
    <property type="entry name" value="GAF"/>
</dbReference>
<dbReference type="SUPFAM" id="SSF55874">
    <property type="entry name" value="ATPase domain of HSP90 chaperone/DNA topoisomerase II/histidine kinase"/>
    <property type="match status" value="1"/>
</dbReference>
<keyword evidence="16 21" id="KW-1015">Disulfide bond</keyword>
<evidence type="ECO:0000256" key="7">
    <source>
        <dbReference type="ARBA" id="ARBA00022741"/>
    </source>
</evidence>
<dbReference type="PROSITE" id="PS50110">
    <property type="entry name" value="RESPONSE_REGULATORY"/>
    <property type="match status" value="1"/>
</dbReference>
<dbReference type="CDD" id="cd00082">
    <property type="entry name" value="HisKA"/>
    <property type="match status" value="1"/>
</dbReference>
<reference evidence="29" key="2">
    <citation type="submission" date="2020-08" db="EMBL/GenBank/DDBJ databases">
        <title>Plant Genome Project.</title>
        <authorList>
            <person name="Zhang R.-G."/>
        </authorList>
    </citation>
    <scope>NUCLEOTIDE SEQUENCE</scope>
    <source>
        <strain evidence="29">Huo1</strain>
        <tissue evidence="29">Leaf</tissue>
    </source>
</reference>
<dbReference type="AlphaFoldDB" id="A0A8X8ZX71"/>
<dbReference type="SMART" id="SM00388">
    <property type="entry name" value="HisKA"/>
    <property type="match status" value="1"/>
</dbReference>
<dbReference type="SUPFAM" id="SSF55781">
    <property type="entry name" value="GAF domain-like"/>
    <property type="match status" value="1"/>
</dbReference>
<dbReference type="SUPFAM" id="SSF47384">
    <property type="entry name" value="Homodimeric domain of signal transducing histidine kinase"/>
    <property type="match status" value="1"/>
</dbReference>
<keyword evidence="6 19" id="KW-0479">Metal-binding</keyword>
<evidence type="ECO:0000256" key="1">
    <source>
        <dbReference type="ARBA" id="ARBA00004477"/>
    </source>
</evidence>
<dbReference type="GO" id="GO:0004674">
    <property type="term" value="F:protein serine/threonine kinase activity"/>
    <property type="evidence" value="ECO:0007669"/>
    <property type="project" value="UniProtKB-ARBA"/>
</dbReference>
<dbReference type="OrthoDB" id="60033at2759"/>
<feature type="transmembrane region" description="Helical" evidence="25">
    <location>
        <begin position="53"/>
        <end position="70"/>
    </location>
</feature>
<evidence type="ECO:0000256" key="18">
    <source>
        <dbReference type="ARBA" id="ARBA00056860"/>
    </source>
</evidence>
<keyword evidence="11 19" id="KW-0067">ATP-binding</keyword>
<feature type="domain" description="Response regulatory" evidence="28">
    <location>
        <begin position="640"/>
        <end position="758"/>
    </location>
</feature>
<evidence type="ECO:0000256" key="13">
    <source>
        <dbReference type="ARBA" id="ARBA00023008"/>
    </source>
</evidence>
<gene>
    <name evidence="29" type="ORF">SASPL_116822</name>
</gene>
<dbReference type="Pfam" id="PF00512">
    <property type="entry name" value="HisKA"/>
    <property type="match status" value="1"/>
</dbReference>
<evidence type="ECO:0000256" key="15">
    <source>
        <dbReference type="ARBA" id="ARBA00023136"/>
    </source>
</evidence>
<dbReference type="InterPro" id="IPR001789">
    <property type="entry name" value="Sig_transdc_resp-reg_receiver"/>
</dbReference>
<dbReference type="Gene3D" id="3.30.450.40">
    <property type="match status" value="1"/>
</dbReference>
<dbReference type="Gene3D" id="3.30.565.10">
    <property type="entry name" value="Histidine kinase-like ATPase, C-terminal domain"/>
    <property type="match status" value="1"/>
</dbReference>
<evidence type="ECO:0000256" key="26">
    <source>
        <dbReference type="SAM" id="SignalP"/>
    </source>
</evidence>
<keyword evidence="5 25" id="KW-0812">Transmembrane</keyword>
<keyword evidence="3 23" id="KW-0597">Phosphoprotein</keyword>
<keyword evidence="9 19" id="KW-0418">Kinase</keyword>
<feature type="transmembrane region" description="Helical" evidence="25">
    <location>
        <begin position="77"/>
        <end position="97"/>
    </location>
</feature>
<evidence type="ECO:0000256" key="23">
    <source>
        <dbReference type="PROSITE-ProRule" id="PRU00169"/>
    </source>
</evidence>
<dbReference type="Pfam" id="PF00072">
    <property type="entry name" value="Response_reg"/>
    <property type="match status" value="1"/>
</dbReference>
<dbReference type="Pfam" id="PF01590">
    <property type="entry name" value="GAF"/>
    <property type="match status" value="1"/>
</dbReference>
<dbReference type="InterPro" id="IPR058544">
    <property type="entry name" value="ETR1_N"/>
</dbReference>
<feature type="binding site" evidence="20">
    <location>
        <position position="95"/>
    </location>
    <ligand>
        <name>Cu cation</name>
        <dbReference type="ChEBI" id="CHEBI:23378"/>
    </ligand>
</feature>
<organism evidence="29">
    <name type="scientific">Salvia splendens</name>
    <name type="common">Scarlet sage</name>
    <dbReference type="NCBI Taxonomy" id="180675"/>
    <lineage>
        <taxon>Eukaryota</taxon>
        <taxon>Viridiplantae</taxon>
        <taxon>Streptophyta</taxon>
        <taxon>Embryophyta</taxon>
        <taxon>Tracheophyta</taxon>
        <taxon>Spermatophyta</taxon>
        <taxon>Magnoliopsida</taxon>
        <taxon>eudicotyledons</taxon>
        <taxon>Gunneridae</taxon>
        <taxon>Pentapetalae</taxon>
        <taxon>asterids</taxon>
        <taxon>lamiids</taxon>
        <taxon>Lamiales</taxon>
        <taxon>Lamiaceae</taxon>
        <taxon>Nepetoideae</taxon>
        <taxon>Mentheae</taxon>
        <taxon>Salviinae</taxon>
        <taxon>Salvia</taxon>
        <taxon>Salvia subgen. Calosphace</taxon>
        <taxon>core Calosphace</taxon>
    </lineage>
</organism>
<dbReference type="GO" id="GO:0005524">
    <property type="term" value="F:ATP binding"/>
    <property type="evidence" value="ECO:0007669"/>
    <property type="project" value="UniProtKB-UniRule"/>
</dbReference>
<feature type="signal peptide" evidence="26">
    <location>
        <begin position="1"/>
        <end position="24"/>
    </location>
</feature>
<dbReference type="Gene3D" id="3.40.50.2300">
    <property type="match status" value="1"/>
</dbReference>
<dbReference type="InterPro" id="IPR003661">
    <property type="entry name" value="HisK_dim/P_dom"/>
</dbReference>